<comment type="caution">
    <text evidence="2">The sequence shown here is derived from an EMBL/GenBank/DDBJ whole genome shotgun (WGS) entry which is preliminary data.</text>
</comment>
<proteinExistence type="predicted"/>
<gene>
    <name evidence="2" type="ORF">ACRE_036850</name>
</gene>
<feature type="region of interest" description="Disordered" evidence="1">
    <location>
        <begin position="33"/>
        <end position="97"/>
    </location>
</feature>
<evidence type="ECO:0000313" key="3">
    <source>
        <dbReference type="Proteomes" id="UP000029964"/>
    </source>
</evidence>
<protein>
    <submittedName>
        <fullName evidence="2">Uncharacterized protein</fullName>
    </submittedName>
</protein>
<organism evidence="2 3">
    <name type="scientific">Hapsidospora chrysogenum (strain ATCC 11550 / CBS 779.69 / DSM 880 / IAM 14645 / JCM 23072 / IMI 49137)</name>
    <name type="common">Acremonium chrysogenum</name>
    <dbReference type="NCBI Taxonomy" id="857340"/>
    <lineage>
        <taxon>Eukaryota</taxon>
        <taxon>Fungi</taxon>
        <taxon>Dikarya</taxon>
        <taxon>Ascomycota</taxon>
        <taxon>Pezizomycotina</taxon>
        <taxon>Sordariomycetes</taxon>
        <taxon>Hypocreomycetidae</taxon>
        <taxon>Hypocreales</taxon>
        <taxon>Bionectriaceae</taxon>
        <taxon>Hapsidospora</taxon>
    </lineage>
</organism>
<sequence>MSSPDERRPSTFLRLTPDTPIVAEEQQHRPWTFLSLAPDTSSTYPRVQTRRSSSLSSEATTATSAVEATAQPVEIQPRRKSSDASGPRILKLGPVHWGEHLSENKDDFYAVGSP</sequence>
<feature type="compositionally biased region" description="Low complexity" evidence="1">
    <location>
        <begin position="50"/>
        <end position="71"/>
    </location>
</feature>
<name>A0A086T819_HAPC1</name>
<dbReference type="HOGENOM" id="CLU_146832_0_0_1"/>
<evidence type="ECO:0000313" key="2">
    <source>
        <dbReference type="EMBL" id="KFH45501.1"/>
    </source>
</evidence>
<dbReference type="EMBL" id="JPKY01000031">
    <property type="protein sequence ID" value="KFH45501.1"/>
    <property type="molecule type" value="Genomic_DNA"/>
</dbReference>
<evidence type="ECO:0000256" key="1">
    <source>
        <dbReference type="SAM" id="MobiDB-lite"/>
    </source>
</evidence>
<dbReference type="OrthoDB" id="5226533at2759"/>
<accession>A0A086T819</accession>
<dbReference type="Proteomes" id="UP000029964">
    <property type="component" value="Unassembled WGS sequence"/>
</dbReference>
<keyword evidence="3" id="KW-1185">Reference proteome</keyword>
<reference evidence="3" key="1">
    <citation type="journal article" date="2014" name="Genome Announc.">
        <title>Genome sequence and annotation of Acremonium chrysogenum, producer of the beta-lactam antibiotic cephalosporin C.</title>
        <authorList>
            <person name="Terfehr D."/>
            <person name="Dahlmann T.A."/>
            <person name="Specht T."/>
            <person name="Zadra I."/>
            <person name="Kuernsteiner H."/>
            <person name="Kueck U."/>
        </authorList>
    </citation>
    <scope>NUCLEOTIDE SEQUENCE [LARGE SCALE GENOMIC DNA]</scope>
    <source>
        <strain evidence="3">ATCC 11550 / CBS 779.69 / DSM 880 / IAM 14645 / JCM 23072 / IMI 49137</strain>
    </source>
</reference>
<dbReference type="AlphaFoldDB" id="A0A086T819"/>